<sequence length="37" mass="4312">LSKWNAAKKDDLEFTLYRMVCRNEISPAEAQHEMATN</sequence>
<feature type="non-terminal residue" evidence="1">
    <location>
        <position position="1"/>
    </location>
</feature>
<evidence type="ECO:0000313" key="1">
    <source>
        <dbReference type="EMBL" id="KXS31761.1"/>
    </source>
</evidence>
<proteinExistence type="predicted"/>
<dbReference type="Proteomes" id="UP000070578">
    <property type="component" value="Unassembled WGS sequence"/>
</dbReference>
<name>A0A139BS15_9PROT</name>
<dbReference type="EMBL" id="LSLI01000057">
    <property type="protein sequence ID" value="KXS31761.1"/>
    <property type="molecule type" value="Genomic_DNA"/>
</dbReference>
<organism evidence="1 2">
    <name type="scientific">Candidatus Gallionella acididurans</name>
    <dbReference type="NCBI Taxonomy" id="1796491"/>
    <lineage>
        <taxon>Bacteria</taxon>
        <taxon>Pseudomonadati</taxon>
        <taxon>Pseudomonadota</taxon>
        <taxon>Betaproteobacteria</taxon>
        <taxon>Nitrosomonadales</taxon>
        <taxon>Gallionellaceae</taxon>
        <taxon>Gallionella</taxon>
    </lineage>
</organism>
<accession>A0A139BS15</accession>
<reference evidence="1 2" key="1">
    <citation type="submission" date="2016-02" db="EMBL/GenBank/DDBJ databases">
        <authorList>
            <person name="Wen L."/>
            <person name="He K."/>
            <person name="Yang H."/>
        </authorList>
    </citation>
    <scope>NUCLEOTIDE SEQUENCE [LARGE SCALE GENOMIC DNA]</scope>
    <source>
        <strain evidence="1">ShG14-8</strain>
    </source>
</reference>
<comment type="caution">
    <text evidence="1">The sequence shown here is derived from an EMBL/GenBank/DDBJ whole genome shotgun (WGS) entry which is preliminary data.</text>
</comment>
<protein>
    <submittedName>
        <fullName evidence="1">Uncharacterized protein</fullName>
    </submittedName>
</protein>
<gene>
    <name evidence="1" type="ORF">AWT59_2097</name>
</gene>
<dbReference type="AlphaFoldDB" id="A0A139BS15"/>
<evidence type="ECO:0000313" key="2">
    <source>
        <dbReference type="Proteomes" id="UP000070578"/>
    </source>
</evidence>
<reference evidence="1 2" key="2">
    <citation type="submission" date="2016-03" db="EMBL/GenBank/DDBJ databases">
        <title>New uncultured bacterium of the family Gallionellaceae from acid mine drainage: description and reconstruction of genome based on metagenomic analysis of microbial community.</title>
        <authorList>
            <person name="Kadnikov V."/>
            <person name="Ivasenko D."/>
            <person name="Beletsky A."/>
            <person name="Mardanov A."/>
            <person name="Danilova E."/>
            <person name="Pimenov N."/>
            <person name="Karnachuk O."/>
            <person name="Ravin N."/>
        </authorList>
    </citation>
    <scope>NUCLEOTIDE SEQUENCE [LARGE SCALE GENOMIC DNA]</scope>
    <source>
        <strain evidence="1">ShG14-8</strain>
    </source>
</reference>